<organism evidence="2 3">
    <name type="scientific">Ditylenchus dipsaci</name>
    <dbReference type="NCBI Taxonomy" id="166011"/>
    <lineage>
        <taxon>Eukaryota</taxon>
        <taxon>Metazoa</taxon>
        <taxon>Ecdysozoa</taxon>
        <taxon>Nematoda</taxon>
        <taxon>Chromadorea</taxon>
        <taxon>Rhabditida</taxon>
        <taxon>Tylenchina</taxon>
        <taxon>Tylenchomorpha</taxon>
        <taxon>Sphaerularioidea</taxon>
        <taxon>Anguinidae</taxon>
        <taxon>Anguininae</taxon>
        <taxon>Ditylenchus</taxon>
    </lineage>
</organism>
<accession>A0A915EHB6</accession>
<protein>
    <submittedName>
        <fullName evidence="3">HTH psq-type domain-containing protein</fullName>
    </submittedName>
</protein>
<evidence type="ECO:0000313" key="2">
    <source>
        <dbReference type="Proteomes" id="UP000887574"/>
    </source>
</evidence>
<keyword evidence="2" id="KW-1185">Reference proteome</keyword>
<dbReference type="InterPro" id="IPR010921">
    <property type="entry name" value="Trp_repressor/repl_initiator"/>
</dbReference>
<dbReference type="Gene3D" id="1.10.10.60">
    <property type="entry name" value="Homeodomain-like"/>
    <property type="match status" value="1"/>
</dbReference>
<reference evidence="3" key="1">
    <citation type="submission" date="2022-11" db="UniProtKB">
        <authorList>
            <consortium name="WormBaseParasite"/>
        </authorList>
    </citation>
    <scope>IDENTIFICATION</scope>
</reference>
<name>A0A915EHB6_9BILA</name>
<sequence>MISSSGEKSDGNPSGGSSNLSVSGGNSDGDSSGGSSDLSLSGGNSDGNPSGGQSDCDSVSEDEIQVSKSSRKRKAHSIKAKLEVVDYAEKYSKNAASKKFGIGRTSVRKWVETVK</sequence>
<evidence type="ECO:0000256" key="1">
    <source>
        <dbReference type="SAM" id="MobiDB-lite"/>
    </source>
</evidence>
<dbReference type="WBParaSite" id="jg6681">
    <property type="protein sequence ID" value="jg6681"/>
    <property type="gene ID" value="jg6681"/>
</dbReference>
<proteinExistence type="predicted"/>
<evidence type="ECO:0000313" key="3">
    <source>
        <dbReference type="WBParaSite" id="jg6681"/>
    </source>
</evidence>
<feature type="region of interest" description="Disordered" evidence="1">
    <location>
        <begin position="1"/>
        <end position="78"/>
    </location>
</feature>
<dbReference type="SUPFAM" id="SSF48295">
    <property type="entry name" value="TrpR-like"/>
    <property type="match status" value="1"/>
</dbReference>
<dbReference type="Proteomes" id="UP000887574">
    <property type="component" value="Unplaced"/>
</dbReference>
<dbReference type="AlphaFoldDB" id="A0A915EHB6"/>
<dbReference type="GO" id="GO:0043565">
    <property type="term" value="F:sequence-specific DNA binding"/>
    <property type="evidence" value="ECO:0007669"/>
    <property type="project" value="InterPro"/>
</dbReference>
<feature type="compositionally biased region" description="Basic residues" evidence="1">
    <location>
        <begin position="69"/>
        <end position="78"/>
    </location>
</feature>
<feature type="compositionally biased region" description="Low complexity" evidence="1">
    <location>
        <begin position="11"/>
        <end position="52"/>
    </location>
</feature>